<evidence type="ECO:0000313" key="1">
    <source>
        <dbReference type="EMBL" id="PIP41453.1"/>
    </source>
</evidence>
<dbReference type="EMBL" id="PCSH01000061">
    <property type="protein sequence ID" value="PIP41453.1"/>
    <property type="molecule type" value="Genomic_DNA"/>
</dbReference>
<sequence>MSTIFEKDGYKFFFYSNEHLPIHAHVRHGGGEAVFDVEDIIELRESQNMKMNELRKALMLATENRNLILEKWHEHIG</sequence>
<organism evidence="1 2">
    <name type="scientific">Candidatus Desantisbacteria bacterium CG23_combo_of_CG06-09_8_20_14_all_40_23</name>
    <dbReference type="NCBI Taxonomy" id="1974550"/>
    <lineage>
        <taxon>Bacteria</taxon>
        <taxon>Candidatus Desantisiibacteriota</taxon>
    </lineage>
</organism>
<reference evidence="1 2" key="1">
    <citation type="submission" date="2017-09" db="EMBL/GenBank/DDBJ databases">
        <title>Depth-based differentiation of microbial function through sediment-hosted aquifers and enrichment of novel symbionts in the deep terrestrial subsurface.</title>
        <authorList>
            <person name="Probst A.J."/>
            <person name="Ladd B."/>
            <person name="Jarett J.K."/>
            <person name="Geller-Mcgrath D.E."/>
            <person name="Sieber C.M."/>
            <person name="Emerson J.B."/>
            <person name="Anantharaman K."/>
            <person name="Thomas B.C."/>
            <person name="Malmstrom R."/>
            <person name="Stieglmeier M."/>
            <person name="Klingl A."/>
            <person name="Woyke T."/>
            <person name="Ryan C.M."/>
            <person name="Banfield J.F."/>
        </authorList>
    </citation>
    <scope>NUCLEOTIDE SEQUENCE [LARGE SCALE GENOMIC DNA]</scope>
    <source>
        <strain evidence="1">CG23_combo_of_CG06-09_8_20_14_all_40_23</strain>
    </source>
</reference>
<name>A0A2H0A7S4_9BACT</name>
<dbReference type="Proteomes" id="UP000231067">
    <property type="component" value="Unassembled WGS sequence"/>
</dbReference>
<comment type="caution">
    <text evidence="1">The sequence shown here is derived from an EMBL/GenBank/DDBJ whole genome shotgun (WGS) entry which is preliminary data.</text>
</comment>
<gene>
    <name evidence="1" type="ORF">COX18_03280</name>
</gene>
<evidence type="ECO:0008006" key="3">
    <source>
        <dbReference type="Google" id="ProtNLM"/>
    </source>
</evidence>
<evidence type="ECO:0000313" key="2">
    <source>
        <dbReference type="Proteomes" id="UP000231067"/>
    </source>
</evidence>
<dbReference type="AlphaFoldDB" id="A0A2H0A7S4"/>
<accession>A0A2H0A7S4</accession>
<proteinExistence type="predicted"/>
<protein>
    <recommendedName>
        <fullName evidence="3">DUF4160 domain-containing protein</fullName>
    </recommendedName>
</protein>
<dbReference type="InterPro" id="IPR025427">
    <property type="entry name" value="DUF4160"/>
</dbReference>
<dbReference type="Pfam" id="PF13711">
    <property type="entry name" value="DUF4160"/>
    <property type="match status" value="1"/>
</dbReference>